<feature type="domain" description="POTRA" evidence="9">
    <location>
        <begin position="392"/>
        <end position="470"/>
    </location>
</feature>
<keyword evidence="3" id="KW-0812">Transmembrane</keyword>
<evidence type="ECO:0000256" key="8">
    <source>
        <dbReference type="NCBIfam" id="TIGR03303"/>
    </source>
</evidence>
<dbReference type="InterPro" id="IPR010827">
    <property type="entry name" value="BamA/TamA_POTRA"/>
</dbReference>
<proteinExistence type="inferred from homology"/>
<organism evidence="10">
    <name type="scientific">uncultured Desulfobacteraceae bacterium</name>
    <dbReference type="NCBI Taxonomy" id="218296"/>
    <lineage>
        <taxon>Bacteria</taxon>
        <taxon>Pseudomonadati</taxon>
        <taxon>Thermodesulfobacteriota</taxon>
        <taxon>Desulfobacteria</taxon>
        <taxon>Desulfobacterales</taxon>
        <taxon>Desulfobacteraceae</taxon>
        <taxon>environmental samples</taxon>
    </lineage>
</organism>
<evidence type="ECO:0000256" key="7">
    <source>
        <dbReference type="ARBA" id="ARBA00023237"/>
    </source>
</evidence>
<dbReference type="HAMAP" id="MF_01430">
    <property type="entry name" value="OM_assembly_BamA"/>
    <property type="match status" value="1"/>
</dbReference>
<keyword evidence="4" id="KW-0732">Signal</keyword>
<evidence type="ECO:0000256" key="3">
    <source>
        <dbReference type="ARBA" id="ARBA00022692"/>
    </source>
</evidence>
<evidence type="ECO:0000256" key="5">
    <source>
        <dbReference type="ARBA" id="ARBA00022737"/>
    </source>
</evidence>
<dbReference type="Pfam" id="PF01103">
    <property type="entry name" value="Omp85"/>
    <property type="match status" value="1"/>
</dbReference>
<dbReference type="PANTHER" id="PTHR12815">
    <property type="entry name" value="SORTING AND ASSEMBLY MACHINERY SAMM50 PROTEIN FAMILY MEMBER"/>
    <property type="match status" value="1"/>
</dbReference>
<sequence length="884" mass="99843">MMKRLPIYILMLVCFFSDALLAREPVNVLVLPFEIHAAKNVSYLKSEISSVIKTHLKNDGATLVEQERDIKGSGDELEDLRSLGIWHGADYVIHGSLSWIDKRISLDARMITSFENNPPYVFFVEGESIQNLPATIKKLANHFGKKLFKLERIKTLEIKGNALIGKDAIEKRIESGPGDIYNPGAISRDIKAVYKMGFFDDIRIEAMDDPDGKNITFYVKEKPTVHQVKIRGNKTFDDEKVKESLTLKTGSFLDIVKVNRSMERVEEFYKGKNYHNVHVSYKTEDLDKNQVNLTFDIKEGKKALIKKIVFTGNVSYKARTLLGKMKISEKSLFSFITSAGDLDRDDLSQDIERLKAHYATNGYMDVKISEPVVEIKEKSIFISIGIDEGSRFSIGKVSVDGDMIMPAGDLKKALKITDEEFFNREIVRRDILRLSDIYTEKSYAKVDISPVVKRNPEKSSVDITYRISKGKQFFIGQISIAGNTNTRDKVIRRQLKLYEADLYDSKKLKRSVRNLNRTGYFEEVSIEEAKGDSDEKLDIKVRIKEKPTGAFTVGGGHSSVNDFFFMASVAQNNLFGRGQTLKLQGEVGGTSNKYTLSFTEPWLFDIPLSAGFDVYNWIRDYATYDKDSKGGGIRLGYGIFDYTRLYFSYSYDISDIENVNFDAPESIKDMAESGDSFTESSVSSILRYDSTDRPFNPTEGFDHRLTVKYAGLGGDLKFTKYIGDSGWYFPIFKGIVGFLHARAGYVIENRDSPGGLPDYERFYLGGMNSLRGFDWQDIYPEEYRKDVAEKGKKGGDKFVQFNAELILPLPGLSKAGMVGVLFFDAGDVFDHKNVALGDLRQSAGYGIRWLSPIGPIRLENGYVINAKEGENKGGRWEFTMGAAF</sequence>
<name>A0A484HJ16_9BACT</name>
<gene>
    <name evidence="10" type="primary">bamA</name>
    <name evidence="10" type="ORF">EPICR_120073</name>
</gene>
<dbReference type="Gene3D" id="2.40.160.50">
    <property type="entry name" value="membrane protein fhac: a member of the omp85/tpsb transporter family"/>
    <property type="match status" value="1"/>
</dbReference>
<reference evidence="10" key="1">
    <citation type="submission" date="2019-01" db="EMBL/GenBank/DDBJ databases">
        <authorList>
            <consortium name="Genoscope - CEA"/>
            <person name="William W."/>
        </authorList>
    </citation>
    <scope>NUCLEOTIDE SEQUENCE</scope>
    <source>
        <strain evidence="10">CR-1</strain>
    </source>
</reference>
<dbReference type="PANTHER" id="PTHR12815:SF47">
    <property type="entry name" value="TRANSLOCATION AND ASSEMBLY MODULE SUBUNIT TAMA"/>
    <property type="match status" value="1"/>
</dbReference>
<dbReference type="NCBIfam" id="TIGR03303">
    <property type="entry name" value="OM_YaeT"/>
    <property type="match status" value="1"/>
</dbReference>
<accession>A0A484HJ16</accession>
<dbReference type="InterPro" id="IPR023707">
    <property type="entry name" value="OM_assembly_BamA"/>
</dbReference>
<dbReference type="Pfam" id="PF07244">
    <property type="entry name" value="POTRA"/>
    <property type="match status" value="5"/>
</dbReference>
<dbReference type="InterPro" id="IPR034746">
    <property type="entry name" value="POTRA"/>
</dbReference>
<evidence type="ECO:0000313" key="10">
    <source>
        <dbReference type="EMBL" id="VEN73175.1"/>
    </source>
</evidence>
<feature type="domain" description="POTRA" evidence="9">
    <location>
        <begin position="223"/>
        <end position="300"/>
    </location>
</feature>
<dbReference type="GO" id="GO:0071709">
    <property type="term" value="P:membrane assembly"/>
    <property type="evidence" value="ECO:0007669"/>
    <property type="project" value="InterPro"/>
</dbReference>
<protein>
    <recommendedName>
        <fullName evidence="8">Outer membrane protein assembly factor BamA</fullName>
    </recommendedName>
</protein>
<dbReference type="PIRSF" id="PIRSF006076">
    <property type="entry name" value="OM_assembly_OMP85"/>
    <property type="match status" value="1"/>
</dbReference>
<evidence type="ECO:0000256" key="6">
    <source>
        <dbReference type="ARBA" id="ARBA00023136"/>
    </source>
</evidence>
<dbReference type="PROSITE" id="PS51779">
    <property type="entry name" value="POTRA"/>
    <property type="match status" value="3"/>
</dbReference>
<evidence type="ECO:0000256" key="4">
    <source>
        <dbReference type="ARBA" id="ARBA00022729"/>
    </source>
</evidence>
<feature type="domain" description="POTRA" evidence="9">
    <location>
        <begin position="473"/>
        <end position="546"/>
    </location>
</feature>
<dbReference type="EMBL" id="CAACVI010000004">
    <property type="protein sequence ID" value="VEN73175.1"/>
    <property type="molecule type" value="Genomic_DNA"/>
</dbReference>
<keyword evidence="7" id="KW-0998">Cell outer membrane</keyword>
<dbReference type="AlphaFoldDB" id="A0A484HJ16"/>
<dbReference type="InterPro" id="IPR039910">
    <property type="entry name" value="D15-like"/>
</dbReference>
<keyword evidence="6" id="KW-0472">Membrane</keyword>
<evidence type="ECO:0000256" key="2">
    <source>
        <dbReference type="ARBA" id="ARBA00022452"/>
    </source>
</evidence>
<comment type="subcellular location">
    <subcellularLocation>
        <location evidence="1">Membrane</location>
    </subcellularLocation>
</comment>
<dbReference type="GO" id="GO:0009279">
    <property type="term" value="C:cell outer membrane"/>
    <property type="evidence" value="ECO:0007669"/>
    <property type="project" value="UniProtKB-UniRule"/>
</dbReference>
<evidence type="ECO:0000259" key="9">
    <source>
        <dbReference type="PROSITE" id="PS51779"/>
    </source>
</evidence>
<dbReference type="InterPro" id="IPR000184">
    <property type="entry name" value="Bac_surfAg_D15"/>
</dbReference>
<dbReference type="Gene3D" id="3.10.20.310">
    <property type="entry name" value="membrane protein fhac"/>
    <property type="match status" value="5"/>
</dbReference>
<keyword evidence="2" id="KW-1134">Transmembrane beta strand</keyword>
<evidence type="ECO:0000256" key="1">
    <source>
        <dbReference type="ARBA" id="ARBA00004370"/>
    </source>
</evidence>
<keyword evidence="5" id="KW-0677">Repeat</keyword>